<keyword evidence="2" id="KW-0813">Transport</keyword>
<feature type="transmembrane region" description="Helical" evidence="8">
    <location>
        <begin position="44"/>
        <end position="63"/>
    </location>
</feature>
<protein>
    <submittedName>
        <fullName evidence="9">Trk system potassium uptake protein TrkH</fullName>
    </submittedName>
</protein>
<dbReference type="GO" id="GO:0008324">
    <property type="term" value="F:monoatomic cation transmembrane transporter activity"/>
    <property type="evidence" value="ECO:0007669"/>
    <property type="project" value="InterPro"/>
</dbReference>
<dbReference type="OrthoDB" id="9810952at2"/>
<reference evidence="9 10" key="1">
    <citation type="submission" date="2016-10" db="EMBL/GenBank/DDBJ databases">
        <authorList>
            <person name="de Groot N.N."/>
        </authorList>
    </citation>
    <scope>NUCLEOTIDE SEQUENCE [LARGE SCALE GENOMIC DNA]</scope>
    <source>
        <strain evidence="9 10">743A</strain>
    </source>
</reference>
<keyword evidence="7 8" id="KW-0472">Membrane</keyword>
<evidence type="ECO:0000256" key="3">
    <source>
        <dbReference type="ARBA" id="ARBA00022475"/>
    </source>
</evidence>
<evidence type="ECO:0000256" key="1">
    <source>
        <dbReference type="ARBA" id="ARBA00004651"/>
    </source>
</evidence>
<feature type="transmembrane region" description="Helical" evidence="8">
    <location>
        <begin position="12"/>
        <end position="32"/>
    </location>
</feature>
<accession>A0A1I6JZK9</accession>
<keyword evidence="6" id="KW-0406">Ion transport</keyword>
<keyword evidence="4 8" id="KW-0812">Transmembrane</keyword>
<gene>
    <name evidence="9" type="ORF">SAMN05661086_02124</name>
</gene>
<dbReference type="EMBL" id="FOYZ01000007">
    <property type="protein sequence ID" value="SFR84393.1"/>
    <property type="molecule type" value="Genomic_DNA"/>
</dbReference>
<feature type="transmembrane region" description="Helical" evidence="8">
    <location>
        <begin position="307"/>
        <end position="340"/>
    </location>
</feature>
<feature type="transmembrane region" description="Helical" evidence="8">
    <location>
        <begin position="75"/>
        <end position="98"/>
    </location>
</feature>
<comment type="subcellular location">
    <subcellularLocation>
        <location evidence="1">Cell membrane</location>
        <topology evidence="1">Multi-pass membrane protein</topology>
    </subcellularLocation>
</comment>
<proteinExistence type="predicted"/>
<dbReference type="InterPro" id="IPR003445">
    <property type="entry name" value="Cat_transpt"/>
</dbReference>
<evidence type="ECO:0000313" key="10">
    <source>
        <dbReference type="Proteomes" id="UP000199659"/>
    </source>
</evidence>
<feature type="transmembrane region" description="Helical" evidence="8">
    <location>
        <begin position="361"/>
        <end position="382"/>
    </location>
</feature>
<evidence type="ECO:0000256" key="5">
    <source>
        <dbReference type="ARBA" id="ARBA00022989"/>
    </source>
</evidence>
<feature type="transmembrane region" description="Helical" evidence="8">
    <location>
        <begin position="190"/>
        <end position="214"/>
    </location>
</feature>
<dbReference type="Pfam" id="PF02386">
    <property type="entry name" value="TrkH"/>
    <property type="match status" value="1"/>
</dbReference>
<feature type="transmembrane region" description="Helical" evidence="8">
    <location>
        <begin position="417"/>
        <end position="439"/>
    </location>
</feature>
<keyword evidence="10" id="KW-1185">Reference proteome</keyword>
<dbReference type="STRING" id="37658.SAMN05661086_02124"/>
<evidence type="ECO:0000256" key="2">
    <source>
        <dbReference type="ARBA" id="ARBA00022448"/>
    </source>
</evidence>
<dbReference type="AlphaFoldDB" id="A0A1I6JZK9"/>
<dbReference type="PANTHER" id="PTHR32024:SF1">
    <property type="entry name" value="KTR SYSTEM POTASSIUM UPTAKE PROTEIN B"/>
    <property type="match status" value="1"/>
</dbReference>
<evidence type="ECO:0000256" key="8">
    <source>
        <dbReference type="SAM" id="Phobius"/>
    </source>
</evidence>
<dbReference type="PANTHER" id="PTHR32024">
    <property type="entry name" value="TRK SYSTEM POTASSIUM UPTAKE PROTEIN TRKG-RELATED"/>
    <property type="match status" value="1"/>
</dbReference>
<dbReference type="Proteomes" id="UP000199659">
    <property type="component" value="Unassembled WGS sequence"/>
</dbReference>
<evidence type="ECO:0000313" key="9">
    <source>
        <dbReference type="EMBL" id="SFR84393.1"/>
    </source>
</evidence>
<dbReference type="RefSeq" id="WP_092560653.1">
    <property type="nucleotide sequence ID" value="NZ_FOYZ01000007.1"/>
</dbReference>
<organism evidence="9 10">
    <name type="scientific">Anaeromicropila populeti</name>
    <dbReference type="NCBI Taxonomy" id="37658"/>
    <lineage>
        <taxon>Bacteria</taxon>
        <taxon>Bacillati</taxon>
        <taxon>Bacillota</taxon>
        <taxon>Clostridia</taxon>
        <taxon>Lachnospirales</taxon>
        <taxon>Lachnospiraceae</taxon>
        <taxon>Anaeromicropila</taxon>
    </lineage>
</organism>
<evidence type="ECO:0000256" key="6">
    <source>
        <dbReference type="ARBA" id="ARBA00023065"/>
    </source>
</evidence>
<evidence type="ECO:0000256" key="7">
    <source>
        <dbReference type="ARBA" id="ARBA00023136"/>
    </source>
</evidence>
<dbReference type="GO" id="GO:0030001">
    <property type="term" value="P:metal ion transport"/>
    <property type="evidence" value="ECO:0007669"/>
    <property type="project" value="UniProtKB-ARBA"/>
</dbReference>
<keyword evidence="3" id="KW-1003">Cell membrane</keyword>
<sequence>MFRVKKSIFTTTQTIAIGFFVAILAGTILLMLPISSNSGQGTNLVDAMFTTTTAICVTGLTTVVTADHWSVFGKIIIAILMEFGGLGVVTFTTSMFLIMGKRITLKDRLLIQDAYNLDTLRGLVKLTMRVMKGTVIVQLAGALLYSFQFIPEHGLIKGIAVSVFTSISAFCNAGIDLVGPSSFVPYCRNVLINVVTMALIVIGGIGFPVWWDVIRIFKMKEKDKIGIRGILRKFQLHSKLALCITAILILTGTVFILIFEWNNPNTIGRFPWWEKGMAAMFQSVTTRTAGFLTIPQENFTNSSNLLFMLLMFVGGSPSGTAGGVKTVTVGILLLTAMSIIRGKEDTEIFHRKIRAEYIRKALAVVIIFIGWLMLSTMLLLIVEKADFLDTLFEATSAIATVGLTRGLTGRLSTLGKLIIIATMYIGRVGPITMMLTFNVKKSKPKMVRLPEERIIVG</sequence>
<keyword evidence="5 8" id="KW-1133">Transmembrane helix</keyword>
<feature type="transmembrane region" description="Helical" evidence="8">
    <location>
        <begin position="240"/>
        <end position="259"/>
    </location>
</feature>
<name>A0A1I6JZK9_9FIRM</name>
<dbReference type="GO" id="GO:0005886">
    <property type="term" value="C:plasma membrane"/>
    <property type="evidence" value="ECO:0007669"/>
    <property type="project" value="UniProtKB-SubCell"/>
</dbReference>
<evidence type="ECO:0000256" key="4">
    <source>
        <dbReference type="ARBA" id="ARBA00022692"/>
    </source>
</evidence>